<organism evidence="3 4">
    <name type="scientific">Thiothrix lacustris</name>
    <dbReference type="NCBI Taxonomy" id="525917"/>
    <lineage>
        <taxon>Bacteria</taxon>
        <taxon>Pseudomonadati</taxon>
        <taxon>Pseudomonadota</taxon>
        <taxon>Gammaproteobacteria</taxon>
        <taxon>Thiotrichales</taxon>
        <taxon>Thiotrichaceae</taxon>
        <taxon>Thiothrix</taxon>
    </lineage>
</organism>
<evidence type="ECO:0000313" key="4">
    <source>
        <dbReference type="Proteomes" id="UP000192491"/>
    </source>
</evidence>
<comment type="similarity">
    <text evidence="1">Belongs to the N(4)/N(6)-methyltransferase family.</text>
</comment>
<evidence type="ECO:0000313" key="3">
    <source>
        <dbReference type="EMBL" id="OQX05930.1"/>
    </source>
</evidence>
<dbReference type="InterPro" id="IPR029063">
    <property type="entry name" value="SAM-dependent_MTases_sf"/>
</dbReference>
<evidence type="ECO:0000259" key="2">
    <source>
        <dbReference type="Pfam" id="PF02384"/>
    </source>
</evidence>
<name>A0A1Y1QHJ4_9GAMM</name>
<dbReference type="PANTHER" id="PTHR42998">
    <property type="entry name" value="TYPE I RESTRICTION ENZYME HINDVIIP M PROTEIN-RELATED"/>
    <property type="match status" value="1"/>
</dbReference>
<dbReference type="InterPro" id="IPR052916">
    <property type="entry name" value="Type-I_RE_MTase_Subunit"/>
</dbReference>
<feature type="domain" description="DNA methylase adenine-specific" evidence="2">
    <location>
        <begin position="2"/>
        <end position="88"/>
    </location>
</feature>
<dbReference type="GO" id="GO:0008170">
    <property type="term" value="F:N-methyltransferase activity"/>
    <property type="evidence" value="ECO:0007669"/>
    <property type="project" value="InterPro"/>
</dbReference>
<sequence length="364" mass="41160">MRESLVKTGHVDVMIDIRGNFFYTRTVPCQLWFFDKAKPAHLRDKVLMLDARHVYRKVTRKIYDFSPEQQQNLTAVVWLYRGENERFVELVQEYVERCLEAAKGCKVAEAISAEPIPDVIAAFLELDTAVALFVKDLELKAGEDAAAVRAYYEFWNAVGLVRDGWAGLQQLTADLQKWWNQYPFETAEQLLSFVSEDVCLRNLADASRDLVKDIDLAYKLATRVLDECEAAGAKDSALWDGAVISGSRRTSLKKVADEARQVAIEQLKQVRYGYKQAHWLLSRFPEGKYRDVEGLVKLVDVAALAAADWSLTPGRYVGVAAKEVDEDFDFEETLRDIHIELDGLNQEAVTLAAQIAQNFKGLGL</sequence>
<proteinExistence type="inferred from homology"/>
<comment type="caution">
    <text evidence="3">The sequence shown here is derived from an EMBL/GenBank/DDBJ whole genome shotgun (WGS) entry which is preliminary data.</text>
</comment>
<dbReference type="GO" id="GO:0003677">
    <property type="term" value="F:DNA binding"/>
    <property type="evidence" value="ECO:0007669"/>
    <property type="project" value="InterPro"/>
</dbReference>
<reference evidence="3 4" key="1">
    <citation type="submission" date="2017-01" db="EMBL/GenBank/DDBJ databases">
        <title>Novel large sulfur bacteria in the metagenomes of groundwater-fed chemosynthetic microbial mats in the Lake Huron basin.</title>
        <authorList>
            <person name="Sharrar A.M."/>
            <person name="Flood B.E."/>
            <person name="Bailey J.V."/>
            <person name="Jones D.S."/>
            <person name="Biddanda B."/>
            <person name="Ruberg S.A."/>
            <person name="Marcus D.N."/>
            <person name="Dick G.J."/>
        </authorList>
    </citation>
    <scope>NUCLEOTIDE SEQUENCE [LARGE SCALE GENOMIC DNA]</scope>
    <source>
        <strain evidence="3">A8</strain>
    </source>
</reference>
<protein>
    <recommendedName>
        <fullName evidence="2">DNA methylase adenine-specific domain-containing protein</fullName>
    </recommendedName>
</protein>
<evidence type="ECO:0000256" key="1">
    <source>
        <dbReference type="ARBA" id="ARBA00006594"/>
    </source>
</evidence>
<dbReference type="AlphaFoldDB" id="A0A1Y1QHJ4"/>
<dbReference type="Proteomes" id="UP000192491">
    <property type="component" value="Unassembled WGS sequence"/>
</dbReference>
<gene>
    <name evidence="3" type="ORF">BWK73_32340</name>
</gene>
<dbReference type="PANTHER" id="PTHR42998:SF1">
    <property type="entry name" value="TYPE I RESTRICTION ENZYME HINDI METHYLASE SUBUNIT"/>
    <property type="match status" value="1"/>
</dbReference>
<accession>A0A1Y1QHJ4</accession>
<dbReference type="SUPFAM" id="SSF53335">
    <property type="entry name" value="S-adenosyl-L-methionine-dependent methyltransferases"/>
    <property type="match status" value="1"/>
</dbReference>
<dbReference type="Gene3D" id="3.40.50.150">
    <property type="entry name" value="Vaccinia Virus protein VP39"/>
    <property type="match status" value="1"/>
</dbReference>
<dbReference type="EMBL" id="MTEJ01000267">
    <property type="protein sequence ID" value="OQX05930.1"/>
    <property type="molecule type" value="Genomic_DNA"/>
</dbReference>
<dbReference type="Pfam" id="PF02384">
    <property type="entry name" value="N6_Mtase"/>
    <property type="match status" value="1"/>
</dbReference>
<dbReference type="InterPro" id="IPR003356">
    <property type="entry name" value="DNA_methylase_A-5"/>
</dbReference>